<keyword evidence="5" id="KW-0812">Transmembrane</keyword>
<protein>
    <recommendedName>
        <fullName evidence="6">Lipase domain-containing protein</fullName>
    </recommendedName>
</protein>
<organism evidence="7">
    <name type="scientific">Clastoptera arizonana</name>
    <name type="common">Arizona spittle bug</name>
    <dbReference type="NCBI Taxonomy" id="38151"/>
    <lineage>
        <taxon>Eukaryota</taxon>
        <taxon>Metazoa</taxon>
        <taxon>Ecdysozoa</taxon>
        <taxon>Arthropoda</taxon>
        <taxon>Hexapoda</taxon>
        <taxon>Insecta</taxon>
        <taxon>Pterygota</taxon>
        <taxon>Neoptera</taxon>
        <taxon>Paraneoptera</taxon>
        <taxon>Hemiptera</taxon>
        <taxon>Auchenorrhyncha</taxon>
        <taxon>Cercopoidea</taxon>
        <taxon>Clastopteridae</taxon>
        <taxon>Clastoptera</taxon>
    </lineage>
</organism>
<evidence type="ECO:0000259" key="6">
    <source>
        <dbReference type="Pfam" id="PF00151"/>
    </source>
</evidence>
<reference evidence="7" key="1">
    <citation type="submission" date="2015-12" db="EMBL/GenBank/DDBJ databases">
        <title>De novo transcriptome assembly of four potential Pierce s Disease insect vectors from Arizona vineyards.</title>
        <authorList>
            <person name="Tassone E.E."/>
        </authorList>
    </citation>
    <scope>NUCLEOTIDE SEQUENCE</scope>
</reference>
<dbReference type="PRINTS" id="PR00821">
    <property type="entry name" value="TAGLIPASE"/>
</dbReference>
<dbReference type="InterPro" id="IPR029058">
    <property type="entry name" value="AB_hydrolase_fold"/>
</dbReference>
<dbReference type="SUPFAM" id="SSF53474">
    <property type="entry name" value="alpha/beta-Hydrolases"/>
    <property type="match status" value="1"/>
</dbReference>
<dbReference type="PANTHER" id="PTHR11610">
    <property type="entry name" value="LIPASE"/>
    <property type="match status" value="1"/>
</dbReference>
<dbReference type="PANTHER" id="PTHR11610:SF36">
    <property type="entry name" value="LIPASE MEMBER H-A-LIKE PROTEIN"/>
    <property type="match status" value="1"/>
</dbReference>
<dbReference type="Pfam" id="PF00151">
    <property type="entry name" value="Lipase"/>
    <property type="match status" value="1"/>
</dbReference>
<keyword evidence="5" id="KW-0472">Membrane</keyword>
<feature type="transmembrane region" description="Helical" evidence="5">
    <location>
        <begin position="17"/>
        <end position="38"/>
    </location>
</feature>
<evidence type="ECO:0000256" key="1">
    <source>
        <dbReference type="ARBA" id="ARBA00004613"/>
    </source>
</evidence>
<evidence type="ECO:0000256" key="5">
    <source>
        <dbReference type="SAM" id="Phobius"/>
    </source>
</evidence>
<dbReference type="EMBL" id="GEDC01014844">
    <property type="protein sequence ID" value="JAS22454.1"/>
    <property type="molecule type" value="Transcribed_RNA"/>
</dbReference>
<sequence length="336" mass="38154">MRWSLNGSRHWNTVTHLLFYSFIYVCIQGSLGLIWNAFDISYWRCKIKRSQYCPDPDIRFYIYTPENRFRIPIDIRSKVPLRYKGWDENKRNVIIIHGFNGTERKSPMTIIRNAYLNRGDYNVFTVDFEDLMLFPCYLSSLSNTRLVAQCAAQFYSYLTANGLRAKDTHCVGHSLGAHICGMISNHLSKKMYKIIGLDPARPLVDRYGGHAFRLTRDDAHIVQVIHTNAGLLGESPQVGHVDFCVNGGSMQPGCLKEGRRIRQARCSHFMSACFFAATVSDRGSAHKAVPCSASCSRALPGYRLPGRAISMGQHTPETARGTYCIRMDDSKRCPFD</sequence>
<dbReference type="InterPro" id="IPR013818">
    <property type="entry name" value="Lipase"/>
</dbReference>
<dbReference type="AlphaFoldDB" id="A0A1B6D9T4"/>
<dbReference type="Gene3D" id="3.40.50.1820">
    <property type="entry name" value="alpha/beta hydrolase"/>
    <property type="match status" value="1"/>
</dbReference>
<comment type="similarity">
    <text evidence="2 4">Belongs to the AB hydrolase superfamily. Lipase family.</text>
</comment>
<feature type="domain" description="Lipase" evidence="6">
    <location>
        <begin position="54"/>
        <end position="293"/>
    </location>
</feature>
<keyword evidence="5" id="KW-1133">Transmembrane helix</keyword>
<name>A0A1B6D9T4_9HEMI</name>
<proteinExistence type="inferred from homology"/>
<gene>
    <name evidence="7" type="ORF">g.44277</name>
</gene>
<dbReference type="GO" id="GO:0016298">
    <property type="term" value="F:lipase activity"/>
    <property type="evidence" value="ECO:0007669"/>
    <property type="project" value="InterPro"/>
</dbReference>
<evidence type="ECO:0000313" key="7">
    <source>
        <dbReference type="EMBL" id="JAS22454.1"/>
    </source>
</evidence>
<evidence type="ECO:0000256" key="2">
    <source>
        <dbReference type="ARBA" id="ARBA00010701"/>
    </source>
</evidence>
<accession>A0A1B6D9T4</accession>
<comment type="subcellular location">
    <subcellularLocation>
        <location evidence="1">Secreted</location>
    </subcellularLocation>
</comment>
<dbReference type="GO" id="GO:0005615">
    <property type="term" value="C:extracellular space"/>
    <property type="evidence" value="ECO:0007669"/>
    <property type="project" value="TreeGrafter"/>
</dbReference>
<keyword evidence="3" id="KW-0964">Secreted</keyword>
<evidence type="ECO:0000256" key="4">
    <source>
        <dbReference type="RuleBase" id="RU004262"/>
    </source>
</evidence>
<dbReference type="GO" id="GO:0017171">
    <property type="term" value="F:serine hydrolase activity"/>
    <property type="evidence" value="ECO:0007669"/>
    <property type="project" value="TreeGrafter"/>
</dbReference>
<dbReference type="InterPro" id="IPR000734">
    <property type="entry name" value="TAG_lipase"/>
</dbReference>
<evidence type="ECO:0000256" key="3">
    <source>
        <dbReference type="ARBA" id="ARBA00022525"/>
    </source>
</evidence>
<dbReference type="GO" id="GO:0016042">
    <property type="term" value="P:lipid catabolic process"/>
    <property type="evidence" value="ECO:0007669"/>
    <property type="project" value="TreeGrafter"/>
</dbReference>